<dbReference type="AlphaFoldDB" id="V6LHA1"/>
<accession>V6LHA1</accession>
<gene>
    <name evidence="2" type="ORF">SS50377_16701</name>
    <name evidence="3" type="ORF">SS50377_20991</name>
</gene>
<name>V6LHA1_9EUKA</name>
<feature type="coiled-coil region" evidence="1">
    <location>
        <begin position="35"/>
        <end position="97"/>
    </location>
</feature>
<keyword evidence="4" id="KW-1185">Reference proteome</keyword>
<dbReference type="VEuPathDB" id="GiardiaDB:SS50377_20991"/>
<organism evidence="2">
    <name type="scientific">Spironucleus salmonicida</name>
    <dbReference type="NCBI Taxonomy" id="348837"/>
    <lineage>
        <taxon>Eukaryota</taxon>
        <taxon>Metamonada</taxon>
        <taxon>Diplomonadida</taxon>
        <taxon>Hexamitidae</taxon>
        <taxon>Hexamitinae</taxon>
        <taxon>Spironucleus</taxon>
    </lineage>
</organism>
<evidence type="ECO:0000313" key="2">
    <source>
        <dbReference type="EMBL" id="EST43658.1"/>
    </source>
</evidence>
<evidence type="ECO:0000313" key="4">
    <source>
        <dbReference type="Proteomes" id="UP000018208"/>
    </source>
</evidence>
<keyword evidence="1" id="KW-0175">Coiled coil</keyword>
<dbReference type="Proteomes" id="UP000018208">
    <property type="component" value="Unassembled WGS sequence"/>
</dbReference>
<reference evidence="2 3" key="1">
    <citation type="journal article" date="2014" name="PLoS Genet.">
        <title>The Genome of Spironucleus salmonicida Highlights a Fish Pathogen Adapted to Fluctuating Environments.</title>
        <authorList>
            <person name="Xu F."/>
            <person name="Jerlstrom-Hultqvist J."/>
            <person name="Einarsson E."/>
            <person name="Astvaldsson A."/>
            <person name="Svard S.G."/>
            <person name="Andersson J.O."/>
        </authorList>
    </citation>
    <scope>NUCLEOTIDE SEQUENCE</scope>
    <source>
        <strain evidence="3">ATCC 50377</strain>
    </source>
</reference>
<evidence type="ECO:0000256" key="1">
    <source>
        <dbReference type="SAM" id="Coils"/>
    </source>
</evidence>
<reference evidence="3" key="2">
    <citation type="submission" date="2020-12" db="EMBL/GenBank/DDBJ databases">
        <title>New Spironucleus salmonicida genome in near-complete chromosomes.</title>
        <authorList>
            <person name="Xu F."/>
            <person name="Kurt Z."/>
            <person name="Jimenez-Gonzalez A."/>
            <person name="Astvaldsson A."/>
            <person name="Andersson J.O."/>
            <person name="Svard S.G."/>
        </authorList>
    </citation>
    <scope>NUCLEOTIDE SEQUENCE</scope>
    <source>
        <strain evidence="3">ATCC 50377</strain>
    </source>
</reference>
<dbReference type="EMBL" id="KI546135">
    <property type="protein sequence ID" value="EST43658.1"/>
    <property type="molecule type" value="Genomic_DNA"/>
</dbReference>
<proteinExistence type="predicted"/>
<sequence length="122" mass="14344">MSFNELITILQELGSVLKYHPKAYEEFSEIQSQSLKECQELVSMTQKESKKLKLESEILQAKSQILQLELIPVRQNIANLEQENSIIRQQIDKIQKMRAITQLMIQGGQDVKDDFFNFLWRE</sequence>
<evidence type="ECO:0000313" key="3">
    <source>
        <dbReference type="EMBL" id="KAH0577637.1"/>
    </source>
</evidence>
<protein>
    <submittedName>
        <fullName evidence="2">Uncharacterized protein</fullName>
    </submittedName>
</protein>
<dbReference type="EMBL" id="AUWU02000001">
    <property type="protein sequence ID" value="KAH0577637.1"/>
    <property type="molecule type" value="Genomic_DNA"/>
</dbReference>